<dbReference type="AlphaFoldDB" id="C7NP16"/>
<evidence type="ECO:0000313" key="2">
    <source>
        <dbReference type="EMBL" id="ACV10307.1"/>
    </source>
</evidence>
<organism evidence="2 3">
    <name type="scientific">Halorhabdus utahensis (strain DSM 12940 / JCM 11049 / AX-2)</name>
    <dbReference type="NCBI Taxonomy" id="519442"/>
    <lineage>
        <taxon>Archaea</taxon>
        <taxon>Methanobacteriati</taxon>
        <taxon>Methanobacteriota</taxon>
        <taxon>Stenosarchaea group</taxon>
        <taxon>Halobacteria</taxon>
        <taxon>Halobacteriales</taxon>
        <taxon>Haloarculaceae</taxon>
        <taxon>Halorhabdus</taxon>
    </lineage>
</organism>
<dbReference type="RefSeq" id="WP_012795184.1">
    <property type="nucleotide sequence ID" value="NC_013158.1"/>
</dbReference>
<dbReference type="Proteomes" id="UP000002071">
    <property type="component" value="Chromosome"/>
</dbReference>
<dbReference type="eggNOG" id="arCOG04664">
    <property type="taxonomic scope" value="Archaea"/>
</dbReference>
<keyword evidence="1" id="KW-0812">Transmembrane</keyword>
<dbReference type="KEGG" id="hut:Huta_0118"/>
<accession>C7NP16</accession>
<dbReference type="HOGENOM" id="CLU_1357894_0_0_2"/>
<feature type="transmembrane region" description="Helical" evidence="1">
    <location>
        <begin position="24"/>
        <end position="43"/>
    </location>
</feature>
<dbReference type="GO" id="GO:0016787">
    <property type="term" value="F:hydrolase activity"/>
    <property type="evidence" value="ECO:0007669"/>
    <property type="project" value="UniProtKB-KW"/>
</dbReference>
<evidence type="ECO:0000256" key="1">
    <source>
        <dbReference type="SAM" id="Phobius"/>
    </source>
</evidence>
<keyword evidence="2" id="KW-0378">Hydrolase</keyword>
<evidence type="ECO:0000313" key="3">
    <source>
        <dbReference type="Proteomes" id="UP000002071"/>
    </source>
</evidence>
<proteinExistence type="predicted"/>
<feature type="transmembrane region" description="Helical" evidence="1">
    <location>
        <begin position="55"/>
        <end position="88"/>
    </location>
</feature>
<keyword evidence="1" id="KW-0472">Membrane</keyword>
<feature type="transmembrane region" description="Helical" evidence="1">
    <location>
        <begin position="154"/>
        <end position="171"/>
    </location>
</feature>
<dbReference type="OrthoDB" id="204671at2157"/>
<sequence length="216" mass="23030">MMLPTHALAGMALALPVAYVAPEFGGLALLAGLVGGMFPDFDMYVGHRKTLHYPVYYAALAAPFVAIALFLPSVPTVIAAVFLVGAALHSLTDVFGGGLELRPWEGNSERAVYDHYREQWIAPRQWIGYDGSPGDLALSYGLAAPLLIAIEGPFQWVVIAALAVASVYSAVRRCLPRIAVTALDVATPWLPEDVLSALPSRYRDGHPKSAGPSTSD</sequence>
<reference evidence="2 3" key="1">
    <citation type="journal article" date="2009" name="Stand. Genomic Sci.">
        <title>Complete genome sequence of Halorhabdus utahensis type strain (AX-2).</title>
        <authorList>
            <person name="Anderson I."/>
            <person name="Tindall B.J."/>
            <person name="Pomrenke H."/>
            <person name="Goker M."/>
            <person name="Lapidus A."/>
            <person name="Nolan M."/>
            <person name="Copeland A."/>
            <person name="Glavina Del Rio T."/>
            <person name="Chen F."/>
            <person name="Tice H."/>
            <person name="Cheng J.F."/>
            <person name="Lucas S."/>
            <person name="Chertkov O."/>
            <person name="Bruce D."/>
            <person name="Brettin T."/>
            <person name="Detter J.C."/>
            <person name="Han C."/>
            <person name="Goodwin L."/>
            <person name="Land M."/>
            <person name="Hauser L."/>
            <person name="Chang Y.J."/>
            <person name="Jeffries C.D."/>
            <person name="Pitluck S."/>
            <person name="Pati A."/>
            <person name="Mavromatis K."/>
            <person name="Ivanova N."/>
            <person name="Ovchinnikova G."/>
            <person name="Chen A."/>
            <person name="Palaniappan K."/>
            <person name="Chain P."/>
            <person name="Rohde M."/>
            <person name="Bristow J."/>
            <person name="Eisen J.A."/>
            <person name="Markowitz V."/>
            <person name="Hugenholtz P."/>
            <person name="Kyrpides N.C."/>
            <person name="Klenk H.P."/>
        </authorList>
    </citation>
    <scope>NUCLEOTIDE SEQUENCE [LARGE SCALE GENOMIC DNA]</scope>
    <source>
        <strain evidence="3">DSM 12940 / JCM 11049 / AX-2</strain>
    </source>
</reference>
<dbReference type="EMBL" id="CP001687">
    <property type="protein sequence ID" value="ACV10307.1"/>
    <property type="molecule type" value="Genomic_DNA"/>
</dbReference>
<name>C7NP16_HALUD</name>
<keyword evidence="3" id="KW-1185">Reference proteome</keyword>
<dbReference type="STRING" id="519442.Huta_0118"/>
<protein>
    <submittedName>
        <fullName evidence="2">Membrane-bound metal-dependent hydrolase</fullName>
    </submittedName>
</protein>
<keyword evidence="1" id="KW-1133">Transmembrane helix</keyword>
<gene>
    <name evidence="2" type="ordered locus">Huta_0118</name>
</gene>
<dbReference type="GeneID" id="8382380"/>